<protein>
    <submittedName>
        <fullName evidence="8">Membrane integral NOTCH2 associated receptor 2</fullName>
    </submittedName>
</protein>
<accession>A0A4W3H968</accession>
<dbReference type="GeneTree" id="ENSGT00530000063851"/>
<dbReference type="Ensembl" id="ENSCMIT00000011997.1">
    <property type="protein sequence ID" value="ENSCMIP00000011712.1"/>
    <property type="gene ID" value="ENSCMIG00000006068.1"/>
</dbReference>
<keyword evidence="4 6" id="KW-0472">Membrane</keyword>
<sequence>MKGELNMDLSVLPNNNHPDKFLQLDVKALAVTPNLGQIGLPGLSGAALSGQHWHNQVYSQVILEKLSLRMNDGRPAVIDQVLSKHITPVTLKTTIKRNPLFEDIREVDNRQQSKAHPSWTIQEYDRHSVHLNLTDYLTKEDPNDLKFWMDDIYTPGYDSLLKKKELEMKRAKCCKIITLLALVACALITVITVSLVIVGRTD</sequence>
<evidence type="ECO:0000256" key="4">
    <source>
        <dbReference type="ARBA" id="ARBA00023136"/>
    </source>
</evidence>
<dbReference type="Pfam" id="PF06789">
    <property type="entry name" value="MINAR1_C"/>
    <property type="match status" value="1"/>
</dbReference>
<evidence type="ECO:0000256" key="1">
    <source>
        <dbReference type="ARBA" id="ARBA00006410"/>
    </source>
</evidence>
<dbReference type="InterPro" id="IPR009626">
    <property type="entry name" value="MINAR1-like_C"/>
</dbReference>
<dbReference type="InParanoid" id="A0A4W3H968"/>
<dbReference type="GO" id="GO:0012505">
    <property type="term" value="C:endomembrane system"/>
    <property type="evidence" value="ECO:0007669"/>
    <property type="project" value="UniProtKB-SubCell"/>
</dbReference>
<feature type="domain" description="Major intrinsically disordered Notch2-binding receptor 1-like C-terminal" evidence="7">
    <location>
        <begin position="52"/>
        <end position="197"/>
    </location>
</feature>
<reference evidence="9" key="2">
    <citation type="journal article" date="2007" name="PLoS Biol.">
        <title>Survey sequencing and comparative analysis of the elephant shark (Callorhinchus milii) genome.</title>
        <authorList>
            <person name="Venkatesh B."/>
            <person name="Kirkness E.F."/>
            <person name="Loh Y.H."/>
            <person name="Halpern A.L."/>
            <person name="Lee A.P."/>
            <person name="Johnson J."/>
            <person name="Dandona N."/>
            <person name="Viswanathan L.D."/>
            <person name="Tay A."/>
            <person name="Venter J.C."/>
            <person name="Strausberg R.L."/>
            <person name="Brenner S."/>
        </authorList>
    </citation>
    <scope>NUCLEOTIDE SEQUENCE [LARGE SCALE GENOMIC DNA]</scope>
</reference>
<dbReference type="PANTHER" id="PTHR31530:SF4">
    <property type="entry name" value="MAJOR INTRINSICALLY DISORDERED NOTCH2-BINDING RECEPTOR 1-LIKE"/>
    <property type="match status" value="1"/>
</dbReference>
<name>A0A4W3H968_CALMI</name>
<evidence type="ECO:0000313" key="9">
    <source>
        <dbReference type="Proteomes" id="UP000314986"/>
    </source>
</evidence>
<keyword evidence="2 6" id="KW-0812">Transmembrane</keyword>
<evidence type="ECO:0000256" key="3">
    <source>
        <dbReference type="ARBA" id="ARBA00022989"/>
    </source>
</evidence>
<evidence type="ECO:0000313" key="8">
    <source>
        <dbReference type="Ensembl" id="ENSCMIP00000011712.1"/>
    </source>
</evidence>
<organism evidence="8 9">
    <name type="scientific">Callorhinchus milii</name>
    <name type="common">Ghost shark</name>
    <dbReference type="NCBI Taxonomy" id="7868"/>
    <lineage>
        <taxon>Eukaryota</taxon>
        <taxon>Metazoa</taxon>
        <taxon>Chordata</taxon>
        <taxon>Craniata</taxon>
        <taxon>Vertebrata</taxon>
        <taxon>Chondrichthyes</taxon>
        <taxon>Holocephali</taxon>
        <taxon>Chimaeriformes</taxon>
        <taxon>Callorhinchidae</taxon>
        <taxon>Callorhinchus</taxon>
    </lineage>
</organism>
<reference evidence="8" key="4">
    <citation type="submission" date="2025-08" db="UniProtKB">
        <authorList>
            <consortium name="Ensembl"/>
        </authorList>
    </citation>
    <scope>IDENTIFICATION</scope>
</reference>
<comment type="subcellular location">
    <subcellularLocation>
        <location evidence="5">Endomembrane system</location>
        <topology evidence="5">Single-pass membrane protein</topology>
    </subcellularLocation>
</comment>
<evidence type="ECO:0000256" key="2">
    <source>
        <dbReference type="ARBA" id="ARBA00022692"/>
    </source>
</evidence>
<evidence type="ECO:0000256" key="6">
    <source>
        <dbReference type="SAM" id="Phobius"/>
    </source>
</evidence>
<reference evidence="8" key="5">
    <citation type="submission" date="2025-09" db="UniProtKB">
        <authorList>
            <consortium name="Ensembl"/>
        </authorList>
    </citation>
    <scope>IDENTIFICATION</scope>
</reference>
<proteinExistence type="inferred from homology"/>
<keyword evidence="3 6" id="KW-1133">Transmembrane helix</keyword>
<gene>
    <name evidence="8" type="primary">minar2</name>
</gene>
<evidence type="ECO:0000256" key="5">
    <source>
        <dbReference type="ARBA" id="ARBA00037847"/>
    </source>
</evidence>
<feature type="transmembrane region" description="Helical" evidence="6">
    <location>
        <begin position="176"/>
        <end position="198"/>
    </location>
</feature>
<reference evidence="9" key="1">
    <citation type="journal article" date="2006" name="Science">
        <title>Ancient noncoding elements conserved in the human genome.</title>
        <authorList>
            <person name="Venkatesh B."/>
            <person name="Kirkness E.F."/>
            <person name="Loh Y.H."/>
            <person name="Halpern A.L."/>
            <person name="Lee A.P."/>
            <person name="Johnson J."/>
            <person name="Dandona N."/>
            <person name="Viswanathan L.D."/>
            <person name="Tay A."/>
            <person name="Venter J.C."/>
            <person name="Strausberg R.L."/>
            <person name="Brenner S."/>
        </authorList>
    </citation>
    <scope>NUCLEOTIDE SEQUENCE [LARGE SCALE GENOMIC DNA]</scope>
</reference>
<dbReference type="Proteomes" id="UP000314986">
    <property type="component" value="Unassembled WGS sequence"/>
</dbReference>
<dbReference type="InterPro" id="IPR039706">
    <property type="entry name" value="MINAR1-like"/>
</dbReference>
<comment type="similarity">
    <text evidence="1">Belongs to the MINAR family.</text>
</comment>
<dbReference type="PANTHER" id="PTHR31530">
    <property type="entry name" value="MAJOR INTRINSICALLY DISORDERED NOTCH2-BINDING RECEPTOR 1 MINAR1 FAMILY MEMBER"/>
    <property type="match status" value="1"/>
</dbReference>
<reference evidence="9" key="3">
    <citation type="journal article" date="2014" name="Nature">
        <title>Elephant shark genome provides unique insights into gnathostome evolution.</title>
        <authorList>
            <consortium name="International Elephant Shark Genome Sequencing Consortium"/>
            <person name="Venkatesh B."/>
            <person name="Lee A.P."/>
            <person name="Ravi V."/>
            <person name="Maurya A.K."/>
            <person name="Lian M.M."/>
            <person name="Swann J.B."/>
            <person name="Ohta Y."/>
            <person name="Flajnik M.F."/>
            <person name="Sutoh Y."/>
            <person name="Kasahara M."/>
            <person name="Hoon S."/>
            <person name="Gangu V."/>
            <person name="Roy S.W."/>
            <person name="Irimia M."/>
            <person name="Korzh V."/>
            <person name="Kondrychyn I."/>
            <person name="Lim Z.W."/>
            <person name="Tay B.H."/>
            <person name="Tohari S."/>
            <person name="Kong K.W."/>
            <person name="Ho S."/>
            <person name="Lorente-Galdos B."/>
            <person name="Quilez J."/>
            <person name="Marques-Bonet T."/>
            <person name="Raney B.J."/>
            <person name="Ingham P.W."/>
            <person name="Tay A."/>
            <person name="Hillier L.W."/>
            <person name="Minx P."/>
            <person name="Boehm T."/>
            <person name="Wilson R.K."/>
            <person name="Brenner S."/>
            <person name="Warren W.C."/>
        </authorList>
    </citation>
    <scope>NUCLEOTIDE SEQUENCE [LARGE SCALE GENOMIC DNA]</scope>
</reference>
<keyword evidence="9" id="KW-1185">Reference proteome</keyword>
<evidence type="ECO:0000259" key="7">
    <source>
        <dbReference type="Pfam" id="PF06789"/>
    </source>
</evidence>
<dbReference type="OMA" id="ATHGMFQ"/>
<dbReference type="AlphaFoldDB" id="A0A4W3H968"/>